<keyword evidence="1" id="KW-0472">Membrane</keyword>
<gene>
    <name evidence="2" type="ORF">DFR56_12414</name>
</gene>
<protein>
    <recommendedName>
        <fullName evidence="4">HEAT repeat protein</fullName>
    </recommendedName>
</protein>
<dbReference type="InterPro" id="IPR016024">
    <property type="entry name" value="ARM-type_fold"/>
</dbReference>
<keyword evidence="1" id="KW-0812">Transmembrane</keyword>
<accession>A0A2V3VGG5</accession>
<evidence type="ECO:0000313" key="3">
    <source>
        <dbReference type="Proteomes" id="UP000247978"/>
    </source>
</evidence>
<keyword evidence="1" id="KW-1133">Transmembrane helix</keyword>
<reference evidence="2 3" key="1">
    <citation type="submission" date="2018-05" db="EMBL/GenBank/DDBJ databases">
        <title>Genomic Encyclopedia of Type Strains, Phase IV (KMG-IV): sequencing the most valuable type-strain genomes for metagenomic binning, comparative biology and taxonomic classification.</title>
        <authorList>
            <person name="Goeker M."/>
        </authorList>
    </citation>
    <scope>NUCLEOTIDE SEQUENCE [LARGE SCALE GENOMIC DNA]</scope>
    <source>
        <strain evidence="2 3">DSM 28556</strain>
    </source>
</reference>
<evidence type="ECO:0008006" key="4">
    <source>
        <dbReference type="Google" id="ProtNLM"/>
    </source>
</evidence>
<keyword evidence="3" id="KW-1185">Reference proteome</keyword>
<comment type="caution">
    <text evidence="2">The sequence shown here is derived from an EMBL/GenBank/DDBJ whole genome shotgun (WGS) entry which is preliminary data.</text>
</comment>
<evidence type="ECO:0000313" key="2">
    <source>
        <dbReference type="EMBL" id="PXW80906.1"/>
    </source>
</evidence>
<dbReference type="RefSeq" id="WP_110397480.1">
    <property type="nucleotide sequence ID" value="NZ_JADIJL010000005.1"/>
</dbReference>
<feature type="transmembrane region" description="Helical" evidence="1">
    <location>
        <begin position="6"/>
        <end position="27"/>
    </location>
</feature>
<dbReference type="Proteomes" id="UP000247978">
    <property type="component" value="Unassembled WGS sequence"/>
</dbReference>
<evidence type="ECO:0000256" key="1">
    <source>
        <dbReference type="SAM" id="Phobius"/>
    </source>
</evidence>
<dbReference type="AlphaFoldDB" id="A0A2V3VGG5"/>
<proteinExistence type="predicted"/>
<dbReference type="EMBL" id="QJJQ01000024">
    <property type="protein sequence ID" value="PXW80906.1"/>
    <property type="molecule type" value="Genomic_DNA"/>
</dbReference>
<sequence>MISSDLLFTILALLFLLLIIFFIYLTIHKIGMSNKRKLIDSFKEETRFLIYQFLYEGEKEALSKTYSKEQITAIFELLNDFALVMDDQEASQRLKQFANKHMYTYITENLRHKRWNIRLNALYMIENFQMDHLQTELEAHFTYKKLTQLEETQLLKLYAMFHYETIIDKVLHTKHSLSNFELLSIFAQMNKTTFTKLSDQFQTLPFPYQLAILDTIANKNCHEFAPLIRQLLEDNEIELKIRSLKVYAETDISVENIDLIPFLYHDVWQLRLMATKIVGTKKLDYYKDATVDRLTDQEYIIRKEAAKALVQFPDGEELLREITKKSDDPFAVDMANEWLQKERVRNFY</sequence>
<organism evidence="2 3">
    <name type="scientific">Pseudogracilibacillus auburnensis</name>
    <dbReference type="NCBI Taxonomy" id="1494959"/>
    <lineage>
        <taxon>Bacteria</taxon>
        <taxon>Bacillati</taxon>
        <taxon>Bacillota</taxon>
        <taxon>Bacilli</taxon>
        <taxon>Bacillales</taxon>
        <taxon>Bacillaceae</taxon>
        <taxon>Pseudogracilibacillus</taxon>
    </lineage>
</organism>
<name>A0A2V3VGG5_9BACI</name>
<dbReference type="SUPFAM" id="SSF48371">
    <property type="entry name" value="ARM repeat"/>
    <property type="match status" value="1"/>
</dbReference>